<proteinExistence type="predicted"/>
<dbReference type="EMBL" id="KI913139">
    <property type="protein sequence ID" value="ETV75814.1"/>
    <property type="molecule type" value="Genomic_DNA"/>
</dbReference>
<dbReference type="VEuPathDB" id="FungiDB:H257_10180"/>
<dbReference type="InterPro" id="IPR038717">
    <property type="entry name" value="Tc1-like_DDE_dom"/>
</dbReference>
<gene>
    <name evidence="2" type="ORF">H257_10180</name>
</gene>
<dbReference type="Pfam" id="PF13358">
    <property type="entry name" value="DDE_3"/>
    <property type="match status" value="1"/>
</dbReference>
<dbReference type="InterPro" id="IPR036397">
    <property type="entry name" value="RNaseH_sf"/>
</dbReference>
<dbReference type="RefSeq" id="XP_009834945.1">
    <property type="nucleotide sequence ID" value="XM_009836643.1"/>
</dbReference>
<dbReference type="Gene3D" id="3.30.420.10">
    <property type="entry name" value="Ribonuclease H-like superfamily/Ribonuclease H"/>
    <property type="match status" value="1"/>
</dbReference>
<dbReference type="GeneID" id="20812176"/>
<evidence type="ECO:0000313" key="2">
    <source>
        <dbReference type="EMBL" id="ETV75814.1"/>
    </source>
</evidence>
<evidence type="ECO:0000259" key="1">
    <source>
        <dbReference type="Pfam" id="PF13358"/>
    </source>
</evidence>
<accession>W4G9S9</accession>
<name>W4G9S9_APHAT</name>
<organism evidence="2">
    <name type="scientific">Aphanomyces astaci</name>
    <name type="common">Crayfish plague agent</name>
    <dbReference type="NCBI Taxonomy" id="112090"/>
    <lineage>
        <taxon>Eukaryota</taxon>
        <taxon>Sar</taxon>
        <taxon>Stramenopiles</taxon>
        <taxon>Oomycota</taxon>
        <taxon>Saprolegniomycetes</taxon>
        <taxon>Saprolegniales</taxon>
        <taxon>Verrucalvaceae</taxon>
        <taxon>Aphanomyces</taxon>
    </lineage>
</organism>
<dbReference type="OrthoDB" id="5410741at2759"/>
<sequence length="148" mass="16663">MPQGVLFTLEEQGSILAFHKAGWSIRRISKEVFASKGAIWRHASIHPSAETKAFLAEQNVPLLSWPSLSPDLNPIENVWGYLVRKVYANGRQFSTVTELKSEILRPWDAIDQGFDCVKLPMLFIIKGQSGEPLKKKELLTFDPASQVK</sequence>
<protein>
    <recommendedName>
        <fullName evidence="1">Tc1-like transposase DDE domain-containing protein</fullName>
    </recommendedName>
</protein>
<dbReference type="AlphaFoldDB" id="W4G9S9"/>
<feature type="domain" description="Tc1-like transposase DDE" evidence="1">
    <location>
        <begin position="43"/>
        <end position="100"/>
    </location>
</feature>
<dbReference type="GO" id="GO:0003676">
    <property type="term" value="F:nucleic acid binding"/>
    <property type="evidence" value="ECO:0007669"/>
    <property type="project" value="InterPro"/>
</dbReference>
<reference evidence="2" key="1">
    <citation type="submission" date="2013-12" db="EMBL/GenBank/DDBJ databases">
        <title>The Genome Sequence of Aphanomyces astaci APO3.</title>
        <authorList>
            <consortium name="The Broad Institute Genomics Platform"/>
            <person name="Russ C."/>
            <person name="Tyler B."/>
            <person name="van West P."/>
            <person name="Dieguez-Uribeondo J."/>
            <person name="Young S.K."/>
            <person name="Zeng Q."/>
            <person name="Gargeya S."/>
            <person name="Fitzgerald M."/>
            <person name="Abouelleil A."/>
            <person name="Alvarado L."/>
            <person name="Chapman S.B."/>
            <person name="Gainer-Dewar J."/>
            <person name="Goldberg J."/>
            <person name="Griggs A."/>
            <person name="Gujja S."/>
            <person name="Hansen M."/>
            <person name="Howarth C."/>
            <person name="Imamovic A."/>
            <person name="Ireland A."/>
            <person name="Larimer J."/>
            <person name="McCowan C."/>
            <person name="Murphy C."/>
            <person name="Pearson M."/>
            <person name="Poon T.W."/>
            <person name="Priest M."/>
            <person name="Roberts A."/>
            <person name="Saif S."/>
            <person name="Shea T."/>
            <person name="Sykes S."/>
            <person name="Wortman J."/>
            <person name="Nusbaum C."/>
            <person name="Birren B."/>
        </authorList>
    </citation>
    <scope>NUCLEOTIDE SEQUENCE [LARGE SCALE GENOMIC DNA]</scope>
    <source>
        <strain evidence="2">APO3</strain>
    </source>
</reference>